<dbReference type="Proteomes" id="UP001283361">
    <property type="component" value="Unassembled WGS sequence"/>
</dbReference>
<sequence length="93" mass="10541">MQTKQEEEFRTTTQPPTHAHDHKILQTSDGGYNTVTNTGSIGFHFKDISNICQSCPEYALSIVFHSVYMTNNKAIFLFVEWVGLLSSTLSDQR</sequence>
<feature type="region of interest" description="Disordered" evidence="1">
    <location>
        <begin position="1"/>
        <end position="28"/>
    </location>
</feature>
<proteinExistence type="predicted"/>
<gene>
    <name evidence="2" type="ORF">RRG08_023983</name>
</gene>
<comment type="caution">
    <text evidence="2">The sequence shown here is derived from an EMBL/GenBank/DDBJ whole genome shotgun (WGS) entry which is preliminary data.</text>
</comment>
<dbReference type="AlphaFoldDB" id="A0AAE0YNH1"/>
<protein>
    <submittedName>
        <fullName evidence="2">Uncharacterized protein</fullName>
    </submittedName>
</protein>
<dbReference type="EMBL" id="JAWDGP010005834">
    <property type="protein sequence ID" value="KAK3751226.1"/>
    <property type="molecule type" value="Genomic_DNA"/>
</dbReference>
<reference evidence="2" key="1">
    <citation type="journal article" date="2023" name="G3 (Bethesda)">
        <title>A reference genome for the long-term kleptoplast-retaining sea slug Elysia crispata morphotype clarki.</title>
        <authorList>
            <person name="Eastman K.E."/>
            <person name="Pendleton A.L."/>
            <person name="Shaikh M.A."/>
            <person name="Suttiyut T."/>
            <person name="Ogas R."/>
            <person name="Tomko P."/>
            <person name="Gavelis G."/>
            <person name="Widhalm J.R."/>
            <person name="Wisecaver J.H."/>
        </authorList>
    </citation>
    <scope>NUCLEOTIDE SEQUENCE</scope>
    <source>
        <strain evidence="2">ECLA1</strain>
    </source>
</reference>
<feature type="compositionally biased region" description="Basic and acidic residues" evidence="1">
    <location>
        <begin position="1"/>
        <end position="10"/>
    </location>
</feature>
<accession>A0AAE0YNH1</accession>
<name>A0AAE0YNH1_9GAST</name>
<evidence type="ECO:0000256" key="1">
    <source>
        <dbReference type="SAM" id="MobiDB-lite"/>
    </source>
</evidence>
<keyword evidence="3" id="KW-1185">Reference proteome</keyword>
<organism evidence="2 3">
    <name type="scientific">Elysia crispata</name>
    <name type="common">lettuce slug</name>
    <dbReference type="NCBI Taxonomy" id="231223"/>
    <lineage>
        <taxon>Eukaryota</taxon>
        <taxon>Metazoa</taxon>
        <taxon>Spiralia</taxon>
        <taxon>Lophotrochozoa</taxon>
        <taxon>Mollusca</taxon>
        <taxon>Gastropoda</taxon>
        <taxon>Heterobranchia</taxon>
        <taxon>Euthyneura</taxon>
        <taxon>Panpulmonata</taxon>
        <taxon>Sacoglossa</taxon>
        <taxon>Placobranchoidea</taxon>
        <taxon>Plakobranchidae</taxon>
        <taxon>Elysia</taxon>
    </lineage>
</organism>
<evidence type="ECO:0000313" key="3">
    <source>
        <dbReference type="Proteomes" id="UP001283361"/>
    </source>
</evidence>
<evidence type="ECO:0000313" key="2">
    <source>
        <dbReference type="EMBL" id="KAK3751226.1"/>
    </source>
</evidence>